<dbReference type="InterPro" id="IPR050595">
    <property type="entry name" value="Bact_response_regulator"/>
</dbReference>
<organism evidence="5 6">
    <name type="scientific">Thermodesulfovibrio aggregans</name>
    <dbReference type="NCBI Taxonomy" id="86166"/>
    <lineage>
        <taxon>Bacteria</taxon>
        <taxon>Pseudomonadati</taxon>
        <taxon>Nitrospirota</taxon>
        <taxon>Thermodesulfovibrionia</taxon>
        <taxon>Thermodesulfovibrionales</taxon>
        <taxon>Thermodesulfovibrionaceae</taxon>
        <taxon>Thermodesulfovibrio</taxon>
    </lineage>
</organism>
<dbReference type="EMBL" id="BCNO01000001">
    <property type="protein sequence ID" value="GAQ93861.1"/>
    <property type="molecule type" value="Genomic_DNA"/>
</dbReference>
<dbReference type="FunFam" id="3.40.50.2300:FF:000700">
    <property type="entry name" value="Sporulation initiation phosphotransferase F"/>
    <property type="match status" value="1"/>
</dbReference>
<evidence type="ECO:0000256" key="2">
    <source>
        <dbReference type="ARBA" id="ARBA00023012"/>
    </source>
</evidence>
<evidence type="ECO:0000313" key="5">
    <source>
        <dbReference type="EMBL" id="GAQ93861.1"/>
    </source>
</evidence>
<dbReference type="Proteomes" id="UP000054976">
    <property type="component" value="Unassembled WGS sequence"/>
</dbReference>
<dbReference type="PANTHER" id="PTHR44591">
    <property type="entry name" value="STRESS RESPONSE REGULATOR PROTEIN 1"/>
    <property type="match status" value="1"/>
</dbReference>
<keyword evidence="6" id="KW-1185">Reference proteome</keyword>
<dbReference type="PANTHER" id="PTHR44591:SF14">
    <property type="entry name" value="PROTEIN PILG"/>
    <property type="match status" value="1"/>
</dbReference>
<dbReference type="AlphaFoldDB" id="A0A0U9HW89"/>
<protein>
    <submittedName>
        <fullName evidence="5">Response regulator receiver domain-containing protein</fullName>
    </submittedName>
</protein>
<dbReference type="STRING" id="86166.TAGGR_125"/>
<dbReference type="InterPro" id="IPR001789">
    <property type="entry name" value="Sig_transdc_resp-reg_receiver"/>
</dbReference>
<dbReference type="OrthoDB" id="9808843at2"/>
<evidence type="ECO:0000259" key="4">
    <source>
        <dbReference type="PROSITE" id="PS50110"/>
    </source>
</evidence>
<proteinExistence type="predicted"/>
<dbReference type="GO" id="GO:0000160">
    <property type="term" value="P:phosphorelay signal transduction system"/>
    <property type="evidence" value="ECO:0007669"/>
    <property type="project" value="UniProtKB-KW"/>
</dbReference>
<keyword evidence="2" id="KW-0902">Two-component regulatory system</keyword>
<dbReference type="SMART" id="SM00448">
    <property type="entry name" value="REC"/>
    <property type="match status" value="1"/>
</dbReference>
<evidence type="ECO:0000256" key="3">
    <source>
        <dbReference type="PROSITE-ProRule" id="PRU00169"/>
    </source>
</evidence>
<evidence type="ECO:0000313" key="6">
    <source>
        <dbReference type="Proteomes" id="UP000054976"/>
    </source>
</evidence>
<dbReference type="Gene3D" id="3.40.50.2300">
    <property type="match status" value="1"/>
</dbReference>
<dbReference type="SUPFAM" id="SSF52172">
    <property type="entry name" value="CheY-like"/>
    <property type="match status" value="1"/>
</dbReference>
<accession>A0A0U9HW89</accession>
<dbReference type="InterPro" id="IPR011006">
    <property type="entry name" value="CheY-like_superfamily"/>
</dbReference>
<reference evidence="6" key="1">
    <citation type="submission" date="2016-01" db="EMBL/GenBank/DDBJ databases">
        <title>Draft genome sequence of Thermodesulfovibrio aggregans strain TGE-P1.</title>
        <authorList>
            <person name="Sekiguchi Y."/>
            <person name="Ohashi A."/>
            <person name="Matsuura N."/>
            <person name="Tourlousse M.D."/>
        </authorList>
    </citation>
    <scope>NUCLEOTIDE SEQUENCE [LARGE SCALE GENOMIC DNA]</scope>
    <source>
        <strain evidence="6">TGE-P1</strain>
    </source>
</reference>
<dbReference type="PROSITE" id="PS50110">
    <property type="entry name" value="RESPONSE_REGULATORY"/>
    <property type="match status" value="1"/>
</dbReference>
<feature type="domain" description="Response regulatory" evidence="4">
    <location>
        <begin position="9"/>
        <end position="123"/>
    </location>
</feature>
<sequence>MSNEELKANVLLVDDEEQFLKVVSQRLGMRGLKVESATSGDEAIKKADQKDFDAIVVDLVMPGKSGIEVLKEIKQKHPDLQIIILTGHGTVEAGVEAIKEGAIDFLQKPVDFEKLLQKISEAKNKRFLLIEKKHEEHLKEILQSKPW</sequence>
<dbReference type="Pfam" id="PF00072">
    <property type="entry name" value="Response_reg"/>
    <property type="match status" value="1"/>
</dbReference>
<comment type="caution">
    <text evidence="5">The sequence shown here is derived from an EMBL/GenBank/DDBJ whole genome shotgun (WGS) entry which is preliminary data.</text>
</comment>
<gene>
    <name evidence="5" type="ORF">TAGGR_125</name>
</gene>
<name>A0A0U9HW89_9BACT</name>
<feature type="modified residue" description="4-aspartylphosphate" evidence="3">
    <location>
        <position position="58"/>
    </location>
</feature>
<evidence type="ECO:0000256" key="1">
    <source>
        <dbReference type="ARBA" id="ARBA00022553"/>
    </source>
</evidence>
<dbReference type="RefSeq" id="WP_059175354.1">
    <property type="nucleotide sequence ID" value="NZ_BCNO01000001.1"/>
</dbReference>
<keyword evidence="1 3" id="KW-0597">Phosphoprotein</keyword>